<feature type="compositionally biased region" description="Low complexity" evidence="2">
    <location>
        <begin position="670"/>
        <end position="681"/>
    </location>
</feature>
<feature type="compositionally biased region" description="Basic and acidic residues" evidence="2">
    <location>
        <begin position="504"/>
        <end position="516"/>
    </location>
</feature>
<feature type="compositionally biased region" description="Polar residues" evidence="2">
    <location>
        <begin position="587"/>
        <end position="611"/>
    </location>
</feature>
<evidence type="ECO:0000313" key="4">
    <source>
        <dbReference type="EMBL" id="RXK42482.1"/>
    </source>
</evidence>
<evidence type="ECO:0000313" key="5">
    <source>
        <dbReference type="Proteomes" id="UP000289152"/>
    </source>
</evidence>
<feature type="compositionally biased region" description="Basic and acidic residues" evidence="2">
    <location>
        <begin position="51"/>
        <end position="64"/>
    </location>
</feature>
<gene>
    <name evidence="4" type="ORF">M231_00036</name>
</gene>
<dbReference type="AlphaFoldDB" id="A0A4Q1BWK8"/>
<dbReference type="EMBL" id="SDIL01000001">
    <property type="protein sequence ID" value="RXK42482.1"/>
    <property type="molecule type" value="Genomic_DNA"/>
</dbReference>
<feature type="compositionally biased region" description="Polar residues" evidence="2">
    <location>
        <begin position="233"/>
        <end position="246"/>
    </location>
</feature>
<feature type="region of interest" description="Disordered" evidence="2">
    <location>
        <begin position="709"/>
        <end position="728"/>
    </location>
</feature>
<organism evidence="4 5">
    <name type="scientific">Tremella mesenterica</name>
    <name type="common">Jelly fungus</name>
    <dbReference type="NCBI Taxonomy" id="5217"/>
    <lineage>
        <taxon>Eukaryota</taxon>
        <taxon>Fungi</taxon>
        <taxon>Dikarya</taxon>
        <taxon>Basidiomycota</taxon>
        <taxon>Agaricomycotina</taxon>
        <taxon>Tremellomycetes</taxon>
        <taxon>Tremellales</taxon>
        <taxon>Tremellaceae</taxon>
        <taxon>Tremella</taxon>
    </lineage>
</organism>
<keyword evidence="5" id="KW-1185">Reference proteome</keyword>
<sequence length="780" mass="86926">MAQAIQSHPHDWASQLTSIQTFARLDSTSASIKLMDHLPRPPLPKQNSHKAGMEEENRNGEKQRITYAAQPRPASTIPEPTRRDTSIPRDIKPKIEDTEATRLSSVPHTPMYAATPRSAGLPSRGYGYEQTPPPPQPRRLPHDVLPPSQPQTPNHPSAPYDRQPDPRSQASQDLRRQYEQQVQLHHRQHLAQAHANAHSNQSYSAPASPTQSQARGRYQPSRGAQRDARWMQRQAQVQSQTYPQSQVPPGYPPYAHSQSHMQPHPLHGNVPVGYHNHPNYPQVPRPASPRARIGARDLLAEQQAAIAQARKAVEESKLNAKREEDLRKTRRIQLQVFVHARPTNCSWSNCHAVLNSWALLEKHIYHAHLHEALSPVLDIGGRVRCLWKGCTDVFRTREEVYKHCLVLHMKPFSARCPFNCLYEGSAFPELMAHIGRRHSTATPDDFVPGLIHHRPSYLPKKSELPSLPTIAHIPLSPIESTPPPPGSPSSSHSHLSGRSGSANRESEKPDKPERPVLKFWTGATPLIRGSETISTKTKTKVERRCWSGHRPQKEGYATKAGARAAISAVIENSRRLSLISGKENHPVNPTITSPLVDPNTTTLAGDTSETQPVAEGKEKEGIVVKEDDKKNEGDEVKVDLIDIKASAKEGKELAKREMAKLGMKARYDDSLSPSSRSPSPLGDRKRKTDSSDVMTGSGRGRMVVRLRLNKRRKTGESEINLNDEKNGLEDVKVVEDLSESSESDSESVISDYKASVRVEEGLEKSAEWKKRLRGEGKLSG</sequence>
<accession>A0A4Q1BWK8</accession>
<feature type="region of interest" description="Disordered" evidence="2">
    <location>
        <begin position="35"/>
        <end position="246"/>
    </location>
</feature>
<feature type="compositionally biased region" description="Acidic residues" evidence="2">
    <location>
        <begin position="736"/>
        <end position="745"/>
    </location>
</feature>
<dbReference type="InParanoid" id="A0A4Q1BWK8"/>
<evidence type="ECO:0000256" key="2">
    <source>
        <dbReference type="SAM" id="MobiDB-lite"/>
    </source>
</evidence>
<proteinExistence type="predicted"/>
<dbReference type="Proteomes" id="UP000289152">
    <property type="component" value="Unassembled WGS sequence"/>
</dbReference>
<dbReference type="STRING" id="5217.A0A4Q1BWK8"/>
<evidence type="ECO:0000259" key="3">
    <source>
        <dbReference type="PROSITE" id="PS00028"/>
    </source>
</evidence>
<protein>
    <recommendedName>
        <fullName evidence="3">C2H2-type domain-containing protein</fullName>
    </recommendedName>
</protein>
<feature type="domain" description="C2H2-type" evidence="3">
    <location>
        <begin position="345"/>
        <end position="368"/>
    </location>
</feature>
<feature type="coiled-coil region" evidence="1">
    <location>
        <begin position="299"/>
        <end position="326"/>
    </location>
</feature>
<evidence type="ECO:0000256" key="1">
    <source>
        <dbReference type="SAM" id="Coils"/>
    </source>
</evidence>
<feature type="region of interest" description="Disordered" evidence="2">
    <location>
        <begin position="473"/>
        <end position="522"/>
    </location>
</feature>
<keyword evidence="1" id="KW-0175">Coiled coil</keyword>
<dbReference type="VEuPathDB" id="FungiDB:TREMEDRAFT_58952"/>
<dbReference type="SMART" id="SM00355">
    <property type="entry name" value="ZnF_C2H2"/>
    <property type="match status" value="3"/>
</dbReference>
<feature type="region of interest" description="Disordered" evidence="2">
    <location>
        <begin position="664"/>
        <end position="701"/>
    </location>
</feature>
<feature type="compositionally biased region" description="Polar residues" evidence="2">
    <location>
        <begin position="203"/>
        <end position="214"/>
    </location>
</feature>
<feature type="compositionally biased region" description="Basic and acidic residues" evidence="2">
    <location>
        <begin position="80"/>
        <end position="100"/>
    </location>
</feature>
<feature type="region of interest" description="Disordered" evidence="2">
    <location>
        <begin position="581"/>
        <end position="617"/>
    </location>
</feature>
<feature type="region of interest" description="Disordered" evidence="2">
    <location>
        <begin position="735"/>
        <end position="754"/>
    </location>
</feature>
<dbReference type="OrthoDB" id="2576496at2759"/>
<feature type="compositionally biased region" description="Low complexity" evidence="2">
    <location>
        <begin position="488"/>
        <end position="501"/>
    </location>
</feature>
<comment type="caution">
    <text evidence="4">The sequence shown here is derived from an EMBL/GenBank/DDBJ whole genome shotgun (WGS) entry which is preliminary data.</text>
</comment>
<reference evidence="4 5" key="1">
    <citation type="submission" date="2016-06" db="EMBL/GenBank/DDBJ databases">
        <title>Evolution of pathogenesis and genome organization in the Tremellales.</title>
        <authorList>
            <person name="Cuomo C."/>
            <person name="Litvintseva A."/>
            <person name="Heitman J."/>
            <person name="Chen Y."/>
            <person name="Sun S."/>
            <person name="Springer D."/>
            <person name="Dromer F."/>
            <person name="Young S."/>
            <person name="Zeng Q."/>
            <person name="Chapman S."/>
            <person name="Gujja S."/>
            <person name="Saif S."/>
            <person name="Birren B."/>
        </authorList>
    </citation>
    <scope>NUCLEOTIDE SEQUENCE [LARGE SCALE GENOMIC DNA]</scope>
    <source>
        <strain evidence="4 5">ATCC 28783</strain>
    </source>
</reference>
<dbReference type="InterPro" id="IPR013087">
    <property type="entry name" value="Znf_C2H2_type"/>
</dbReference>
<feature type="compositionally biased region" description="Low complexity" evidence="2">
    <location>
        <begin position="190"/>
        <end position="202"/>
    </location>
</feature>
<name>A0A4Q1BWK8_TREME</name>
<dbReference type="PROSITE" id="PS00028">
    <property type="entry name" value="ZINC_FINGER_C2H2_1"/>
    <property type="match status" value="1"/>
</dbReference>